<gene>
    <name evidence="1" type="ORF">H9741_03895</name>
</gene>
<reference evidence="1" key="1">
    <citation type="journal article" date="2021" name="PeerJ">
        <title>Extensive microbial diversity within the chicken gut microbiome revealed by metagenomics and culture.</title>
        <authorList>
            <person name="Gilroy R."/>
            <person name="Ravi A."/>
            <person name="Getino M."/>
            <person name="Pursley I."/>
            <person name="Horton D.L."/>
            <person name="Alikhan N.F."/>
            <person name="Baker D."/>
            <person name="Gharbi K."/>
            <person name="Hall N."/>
            <person name="Watson M."/>
            <person name="Adriaenssens E.M."/>
            <person name="Foster-Nyarko E."/>
            <person name="Jarju S."/>
            <person name="Secka A."/>
            <person name="Antonio M."/>
            <person name="Oren A."/>
            <person name="Chaudhuri R.R."/>
            <person name="La Ragione R."/>
            <person name="Hildebrand F."/>
            <person name="Pallen M.J."/>
        </authorList>
    </citation>
    <scope>NUCLEOTIDE SEQUENCE</scope>
    <source>
        <strain evidence="1">811</strain>
    </source>
</reference>
<protein>
    <submittedName>
        <fullName evidence="1">Uncharacterized protein</fullName>
    </submittedName>
</protein>
<evidence type="ECO:0000313" key="1">
    <source>
        <dbReference type="EMBL" id="HIX07589.1"/>
    </source>
</evidence>
<dbReference type="Proteomes" id="UP000824204">
    <property type="component" value="Unassembled WGS sequence"/>
</dbReference>
<evidence type="ECO:0000313" key="2">
    <source>
        <dbReference type="Proteomes" id="UP000824204"/>
    </source>
</evidence>
<dbReference type="EMBL" id="DXFX01000051">
    <property type="protein sequence ID" value="HIX07589.1"/>
    <property type="molecule type" value="Genomic_DNA"/>
</dbReference>
<name>A0A9D1V884_9FIRM</name>
<organism evidence="1 2">
    <name type="scientific">Candidatus Borkfalkia faecipullorum</name>
    <dbReference type="NCBI Taxonomy" id="2838510"/>
    <lineage>
        <taxon>Bacteria</taxon>
        <taxon>Bacillati</taxon>
        <taxon>Bacillota</taxon>
        <taxon>Clostridia</taxon>
        <taxon>Christensenellales</taxon>
        <taxon>Christensenellaceae</taxon>
        <taxon>Candidatus Borkfalkia</taxon>
    </lineage>
</organism>
<sequence>MKKNRERIFLSELKTLLEEEYLAGEKAKIFSHTMTDPLLAKRFSEFSQSHAQRFTAILSELEKREALL</sequence>
<accession>A0A9D1V884</accession>
<proteinExistence type="predicted"/>
<reference evidence="1" key="2">
    <citation type="submission" date="2021-04" db="EMBL/GenBank/DDBJ databases">
        <authorList>
            <person name="Gilroy R."/>
        </authorList>
    </citation>
    <scope>NUCLEOTIDE SEQUENCE</scope>
    <source>
        <strain evidence="1">811</strain>
    </source>
</reference>
<dbReference type="AlphaFoldDB" id="A0A9D1V884"/>
<comment type="caution">
    <text evidence="1">The sequence shown here is derived from an EMBL/GenBank/DDBJ whole genome shotgun (WGS) entry which is preliminary data.</text>
</comment>